<dbReference type="Proteomes" id="UP001178277">
    <property type="component" value="Unassembled WGS sequence"/>
</dbReference>
<organism evidence="1 2">
    <name type="scientific">Peribacillus simplex</name>
    <dbReference type="NCBI Taxonomy" id="1478"/>
    <lineage>
        <taxon>Bacteria</taxon>
        <taxon>Bacillati</taxon>
        <taxon>Bacillota</taxon>
        <taxon>Bacilli</taxon>
        <taxon>Bacillales</taxon>
        <taxon>Bacillaceae</taxon>
        <taxon>Peribacillus</taxon>
    </lineage>
</organism>
<protein>
    <submittedName>
        <fullName evidence="1">Uncharacterized protein</fullName>
    </submittedName>
</protein>
<evidence type="ECO:0000313" key="1">
    <source>
        <dbReference type="EMBL" id="MDP1420162.1"/>
    </source>
</evidence>
<accession>A0AA90P9B2</accession>
<evidence type="ECO:0000313" key="2">
    <source>
        <dbReference type="Proteomes" id="UP001178277"/>
    </source>
</evidence>
<sequence>MDSRSVNWMSVPIDTLSSFLDKYKPSRFPTCSSKVSSSLNNRIPPLIDQRSASRTLAGHEQLKMTDERLNSSICYTTGAEFVMDGGATAR</sequence>
<reference evidence="1" key="1">
    <citation type="submission" date="2023-07" db="EMBL/GenBank/DDBJ databases">
        <title>Murine gut Bacillus species.</title>
        <authorList>
            <person name="Gutman E."/>
            <person name="Hashuel R."/>
            <person name="Litvak Y."/>
        </authorList>
    </citation>
    <scope>NUCLEOTIDE SEQUENCE</scope>
    <source>
        <strain evidence="1">RU283</strain>
    </source>
</reference>
<dbReference type="EMBL" id="JAUUTP010000019">
    <property type="protein sequence ID" value="MDP1420162.1"/>
    <property type="molecule type" value="Genomic_DNA"/>
</dbReference>
<dbReference type="RefSeq" id="WP_305161349.1">
    <property type="nucleotide sequence ID" value="NZ_JAUUTP010000019.1"/>
</dbReference>
<comment type="caution">
    <text evidence="1">The sequence shown here is derived from an EMBL/GenBank/DDBJ whole genome shotgun (WGS) entry which is preliminary data.</text>
</comment>
<proteinExistence type="predicted"/>
<dbReference type="AlphaFoldDB" id="A0AA90P9B2"/>
<name>A0AA90P9B2_9BACI</name>
<gene>
    <name evidence="1" type="ORF">Q8G35_17635</name>
</gene>